<dbReference type="Pfam" id="PF12965">
    <property type="entry name" value="DUF3854"/>
    <property type="match status" value="1"/>
</dbReference>
<evidence type="ECO:0000313" key="2">
    <source>
        <dbReference type="EMBL" id="MBM3226667.1"/>
    </source>
</evidence>
<dbReference type="AlphaFoldDB" id="A0A937W4V1"/>
<dbReference type="EMBL" id="VGLS01000998">
    <property type="protein sequence ID" value="MBM3226667.1"/>
    <property type="molecule type" value="Genomic_DNA"/>
</dbReference>
<reference evidence="2" key="1">
    <citation type="submission" date="2019-03" db="EMBL/GenBank/DDBJ databases">
        <title>Lake Tanganyika Metagenome-Assembled Genomes (MAGs).</title>
        <authorList>
            <person name="Tran P."/>
        </authorList>
    </citation>
    <scope>NUCLEOTIDE SEQUENCE</scope>
    <source>
        <strain evidence="2">K_DeepCast_65m_m2_066</strain>
    </source>
</reference>
<gene>
    <name evidence="2" type="ORF">FJZ47_23120</name>
</gene>
<dbReference type="Proteomes" id="UP000712673">
    <property type="component" value="Unassembled WGS sequence"/>
</dbReference>
<feature type="domain" description="DUF3854" evidence="1">
    <location>
        <begin position="228"/>
        <end position="324"/>
    </location>
</feature>
<protein>
    <submittedName>
        <fullName evidence="2">DUF3854 domain-containing protein</fullName>
    </submittedName>
</protein>
<proteinExistence type="predicted"/>
<comment type="caution">
    <text evidence="2">The sequence shown here is derived from an EMBL/GenBank/DDBJ whole genome shotgun (WGS) entry which is preliminary data.</text>
</comment>
<evidence type="ECO:0000259" key="1">
    <source>
        <dbReference type="Pfam" id="PF12965"/>
    </source>
</evidence>
<accession>A0A937W4V1</accession>
<evidence type="ECO:0000313" key="3">
    <source>
        <dbReference type="Proteomes" id="UP000712673"/>
    </source>
</evidence>
<name>A0A937W4V1_UNCTE</name>
<dbReference type="InterPro" id="IPR024385">
    <property type="entry name" value="DUF3854"/>
</dbReference>
<organism evidence="2 3">
    <name type="scientific">Tectimicrobiota bacterium</name>
    <dbReference type="NCBI Taxonomy" id="2528274"/>
    <lineage>
        <taxon>Bacteria</taxon>
        <taxon>Pseudomonadati</taxon>
        <taxon>Nitrospinota/Tectimicrobiota group</taxon>
        <taxon>Candidatus Tectimicrobiota</taxon>
    </lineage>
</organism>
<sequence length="364" mass="38827">MTTWADVGIALPFGATGELRTLCPQCSPSRRKSSVACLAVNADAGTWLCHHCGWRGRLRGRSLTPPRYAPPASTAAMAPPRAGAATIDHVYRTLLTMLPLMAAHHQALQQRGLSDAHITWYGYRTLPRAGRAALAQRLVAQYGGDVCAQVPGLHQVERDGQRWWSLAGAAGLLLPVRTLDGRMVALKVRADVPGDGPKYTSVSSTKHGGPSPGAQVHVPLHAQAPGETVRLTEGELKADVATALSGLLTISVPGVGMWRAALPVLQTLRPQRVRLAFDSDWRTNPQVAQAFSQAAMVLQREGYVVEVEDWEPALGKGIDDVLAAGHVPPVQSAALALGAGLWSLARTWTGTLATRPAQEVPAWH</sequence>